<accession>A0ABX5DJP3</accession>
<evidence type="ECO:0000259" key="6">
    <source>
        <dbReference type="Pfam" id="PF13609"/>
    </source>
</evidence>
<organism evidence="7 8">
    <name type="scientific">Vibrio mediterranei</name>
    <dbReference type="NCBI Taxonomy" id="689"/>
    <lineage>
        <taxon>Bacteria</taxon>
        <taxon>Pseudomonadati</taxon>
        <taxon>Pseudomonadota</taxon>
        <taxon>Gammaproteobacteria</taxon>
        <taxon>Vibrionales</taxon>
        <taxon>Vibrionaceae</taxon>
        <taxon>Vibrio</taxon>
    </lineage>
</organism>
<dbReference type="Pfam" id="PF13609">
    <property type="entry name" value="Porin_4"/>
    <property type="match status" value="1"/>
</dbReference>
<keyword evidence="4" id="KW-0472">Membrane</keyword>
<keyword evidence="8" id="KW-1185">Reference proteome</keyword>
<comment type="caution">
    <text evidence="7">The sequence shown here is derived from an EMBL/GenBank/DDBJ whole genome shotgun (WGS) entry which is preliminary data.</text>
</comment>
<dbReference type="PRINTS" id="PR00183">
    <property type="entry name" value="ECOLIPORIN"/>
</dbReference>
<dbReference type="Gene3D" id="2.40.160.10">
    <property type="entry name" value="Porin"/>
    <property type="match status" value="1"/>
</dbReference>
<proteinExistence type="inferred from homology"/>
<dbReference type="Proteomes" id="UP000238163">
    <property type="component" value="Unassembled WGS sequence"/>
</dbReference>
<feature type="domain" description="Porin" evidence="6">
    <location>
        <begin position="9"/>
        <end position="331"/>
    </location>
</feature>
<sequence length="359" mass="39084">MKMAAIATAITTALVSGSALAAEVYNSDGTSLSIGGRAEFRGDFQGQESGAKLDGSMDNKSRFRINVGGETQITNDLKGIAFYEAEQTVSTGDNGGSNSANFDFKQRYMYAGLGTTYGDVTFGKQDSAIVQISQMSDTVTSYSGNQKTFIQAGDEQINNAINYSGYFMDALSVKASALISDEDSENGWALSALYTLPMGLGFALGYAANENPNDPSNPGYDSQDSSQIIGGVNYRWEGLYLGATYTQGSGSKKYTNNAGYIIGDNDFDGIEFVAQYRFDNNFEAVLGYQKGEIDPDNAPKYSQSDYIELTGLYYFNKSLRTYLSYKFNNIDASDEQFTDTNGNYIDADNSLRLGLRYDF</sequence>
<reference evidence="7 8" key="1">
    <citation type="submission" date="2018-03" db="EMBL/GenBank/DDBJ databases">
        <title>Genetic Diversity and Phenotypic Plasticity of AHL Mediated Quorum Sensing in Environmental Strains of Vibrio mediterranei.</title>
        <authorList>
            <person name="Lantoine F."/>
            <person name="Vouve F."/>
        </authorList>
    </citation>
    <scope>NUCLEOTIDE SEQUENCE [LARGE SCALE GENOMIC DNA]</scope>
    <source>
        <strain evidence="7 8">17LN0615E</strain>
    </source>
</reference>
<dbReference type="InterPro" id="IPR023614">
    <property type="entry name" value="Porin_dom_sf"/>
</dbReference>
<keyword evidence="3 5" id="KW-0732">Signal</keyword>
<dbReference type="PANTHER" id="PTHR34501">
    <property type="entry name" value="PROTEIN YDDL-RELATED"/>
    <property type="match status" value="1"/>
</dbReference>
<dbReference type="PANTHER" id="PTHR34501:SF2">
    <property type="entry name" value="OUTER MEMBRANE PORIN F-RELATED"/>
    <property type="match status" value="1"/>
</dbReference>
<dbReference type="RefSeq" id="WP_096443885.1">
    <property type="nucleotide sequence ID" value="NZ_NWTN01000002.1"/>
</dbReference>
<comment type="subcellular location">
    <subcellularLocation>
        <location evidence="1">Cell outer membrane</location>
        <topology evidence="1">Multi-pass membrane protein</topology>
    </subcellularLocation>
</comment>
<evidence type="ECO:0000256" key="1">
    <source>
        <dbReference type="ARBA" id="ARBA00004571"/>
    </source>
</evidence>
<evidence type="ECO:0000256" key="5">
    <source>
        <dbReference type="SAM" id="SignalP"/>
    </source>
</evidence>
<name>A0ABX5DJP3_9VIBR</name>
<dbReference type="InterPro" id="IPR033900">
    <property type="entry name" value="Gram_neg_porin_domain"/>
</dbReference>
<dbReference type="CDD" id="cd00342">
    <property type="entry name" value="gram_neg_porins"/>
    <property type="match status" value="1"/>
</dbReference>
<evidence type="ECO:0000256" key="4">
    <source>
        <dbReference type="ARBA" id="ARBA00023136"/>
    </source>
</evidence>
<feature type="chain" id="PRO_5045540370" evidence="5">
    <location>
        <begin position="22"/>
        <end position="359"/>
    </location>
</feature>
<dbReference type="EMBL" id="NWTN01000002">
    <property type="protein sequence ID" value="PRQ68816.1"/>
    <property type="molecule type" value="Genomic_DNA"/>
</dbReference>
<evidence type="ECO:0000313" key="8">
    <source>
        <dbReference type="Proteomes" id="UP000238163"/>
    </source>
</evidence>
<evidence type="ECO:0000256" key="2">
    <source>
        <dbReference type="ARBA" id="ARBA00007539"/>
    </source>
</evidence>
<feature type="signal peptide" evidence="5">
    <location>
        <begin position="1"/>
        <end position="21"/>
    </location>
</feature>
<dbReference type="InterPro" id="IPR050298">
    <property type="entry name" value="Gram-neg_bact_OMP"/>
</dbReference>
<evidence type="ECO:0000313" key="7">
    <source>
        <dbReference type="EMBL" id="PRQ68816.1"/>
    </source>
</evidence>
<protein>
    <submittedName>
        <fullName evidence="7">Porin</fullName>
    </submittedName>
</protein>
<dbReference type="InterPro" id="IPR001897">
    <property type="entry name" value="Porin_gammaproteobac"/>
</dbReference>
<dbReference type="SUPFAM" id="SSF56935">
    <property type="entry name" value="Porins"/>
    <property type="match status" value="1"/>
</dbReference>
<gene>
    <name evidence="7" type="ORF">COR51_05265</name>
</gene>
<comment type="similarity">
    <text evidence="2">Belongs to the Gram-negative porin family.</text>
</comment>
<evidence type="ECO:0000256" key="3">
    <source>
        <dbReference type="ARBA" id="ARBA00022729"/>
    </source>
</evidence>